<protein>
    <submittedName>
        <fullName evidence="2">Uncharacterized protein</fullName>
    </submittedName>
</protein>
<feature type="region of interest" description="Disordered" evidence="1">
    <location>
        <begin position="1"/>
        <end position="34"/>
    </location>
</feature>
<sequence length="116" mass="13489">MADGAGNDGAAANNRNGGVSSFKMPEPWDRNKPTFDSDDHEELLTFVDHVSQIFTKANITDEAQKKEKFTHFLPYRKKKYWRSLAIYGTGTYVEFLEEVFKSYPEVKMEEISWWKV</sequence>
<evidence type="ECO:0000256" key="1">
    <source>
        <dbReference type="SAM" id="MobiDB-lite"/>
    </source>
</evidence>
<evidence type="ECO:0000313" key="3">
    <source>
        <dbReference type="Proteomes" id="UP001221757"/>
    </source>
</evidence>
<feature type="compositionally biased region" description="Low complexity" evidence="1">
    <location>
        <begin position="1"/>
        <end position="18"/>
    </location>
</feature>
<gene>
    <name evidence="2" type="ORF">B0H17DRAFT_1210370</name>
</gene>
<reference evidence="2" key="1">
    <citation type="submission" date="2023-03" db="EMBL/GenBank/DDBJ databases">
        <title>Massive genome expansion in bonnet fungi (Mycena s.s.) driven by repeated elements and novel gene families across ecological guilds.</title>
        <authorList>
            <consortium name="Lawrence Berkeley National Laboratory"/>
            <person name="Harder C.B."/>
            <person name="Miyauchi S."/>
            <person name="Viragh M."/>
            <person name="Kuo A."/>
            <person name="Thoen E."/>
            <person name="Andreopoulos B."/>
            <person name="Lu D."/>
            <person name="Skrede I."/>
            <person name="Drula E."/>
            <person name="Henrissat B."/>
            <person name="Morin E."/>
            <person name="Kohler A."/>
            <person name="Barry K."/>
            <person name="LaButti K."/>
            <person name="Morin E."/>
            <person name="Salamov A."/>
            <person name="Lipzen A."/>
            <person name="Mereny Z."/>
            <person name="Hegedus B."/>
            <person name="Baldrian P."/>
            <person name="Stursova M."/>
            <person name="Weitz H."/>
            <person name="Taylor A."/>
            <person name="Grigoriev I.V."/>
            <person name="Nagy L.G."/>
            <person name="Martin F."/>
            <person name="Kauserud H."/>
        </authorList>
    </citation>
    <scope>NUCLEOTIDE SEQUENCE</scope>
    <source>
        <strain evidence="2">CBHHK067</strain>
    </source>
</reference>
<evidence type="ECO:0000313" key="2">
    <source>
        <dbReference type="EMBL" id="KAJ7667178.1"/>
    </source>
</evidence>
<dbReference type="AlphaFoldDB" id="A0AAD7G4M1"/>
<dbReference type="Proteomes" id="UP001221757">
    <property type="component" value="Unassembled WGS sequence"/>
</dbReference>
<name>A0AAD7G4M1_MYCRO</name>
<keyword evidence="3" id="KW-1185">Reference proteome</keyword>
<dbReference type="EMBL" id="JARKIE010000204">
    <property type="protein sequence ID" value="KAJ7667178.1"/>
    <property type="molecule type" value="Genomic_DNA"/>
</dbReference>
<accession>A0AAD7G4M1</accession>
<proteinExistence type="predicted"/>
<comment type="caution">
    <text evidence="2">The sequence shown here is derived from an EMBL/GenBank/DDBJ whole genome shotgun (WGS) entry which is preliminary data.</text>
</comment>
<organism evidence="2 3">
    <name type="scientific">Mycena rosella</name>
    <name type="common">Pink bonnet</name>
    <name type="synonym">Agaricus rosellus</name>
    <dbReference type="NCBI Taxonomy" id="1033263"/>
    <lineage>
        <taxon>Eukaryota</taxon>
        <taxon>Fungi</taxon>
        <taxon>Dikarya</taxon>
        <taxon>Basidiomycota</taxon>
        <taxon>Agaricomycotina</taxon>
        <taxon>Agaricomycetes</taxon>
        <taxon>Agaricomycetidae</taxon>
        <taxon>Agaricales</taxon>
        <taxon>Marasmiineae</taxon>
        <taxon>Mycenaceae</taxon>
        <taxon>Mycena</taxon>
    </lineage>
</organism>